<proteinExistence type="predicted"/>
<dbReference type="InterPro" id="IPR018727">
    <property type="entry name" value="DUF2267"/>
</dbReference>
<evidence type="ECO:0000313" key="2">
    <source>
        <dbReference type="Proteomes" id="UP001519924"/>
    </source>
</evidence>
<accession>A0ABS7F2R5</accession>
<organism evidence="1 2">
    <name type="scientific">Caldovatus aquaticus</name>
    <dbReference type="NCBI Taxonomy" id="2865671"/>
    <lineage>
        <taxon>Bacteria</taxon>
        <taxon>Pseudomonadati</taxon>
        <taxon>Pseudomonadota</taxon>
        <taxon>Alphaproteobacteria</taxon>
        <taxon>Acetobacterales</taxon>
        <taxon>Roseomonadaceae</taxon>
        <taxon>Caldovatus</taxon>
    </lineage>
</organism>
<gene>
    <name evidence="1" type="ORF">K1J50_07275</name>
</gene>
<dbReference type="Proteomes" id="UP001519924">
    <property type="component" value="Unassembled WGS sequence"/>
</dbReference>
<dbReference type="EMBL" id="JAHZUY010000013">
    <property type="protein sequence ID" value="MBW8269287.1"/>
    <property type="molecule type" value="Genomic_DNA"/>
</dbReference>
<protein>
    <submittedName>
        <fullName evidence="1">DUF2267 domain-containing protein</fullName>
    </submittedName>
</protein>
<dbReference type="Gene3D" id="1.10.490.110">
    <property type="entry name" value="Uncharacterized conserved protein DUF2267"/>
    <property type="match status" value="1"/>
</dbReference>
<name>A0ABS7F2R5_9PROT</name>
<comment type="caution">
    <text evidence="1">The sequence shown here is derived from an EMBL/GenBank/DDBJ whole genome shotgun (WGS) entry which is preliminary data.</text>
</comment>
<dbReference type="RefSeq" id="WP_220117045.1">
    <property type="nucleotide sequence ID" value="NZ_JAHZUY010000013.1"/>
</dbReference>
<keyword evidence="2" id="KW-1185">Reference proteome</keyword>
<reference evidence="1 2" key="1">
    <citation type="submission" date="2021-08" db="EMBL/GenBank/DDBJ databases">
        <title>Caldovatus sediminis gen. nov., sp. nov., a moderately thermophilic bacterium isolated from a hot spring.</title>
        <authorList>
            <person name="Hu C.-J."/>
            <person name="Li W.-J."/>
            <person name="Xian W.-D."/>
        </authorList>
    </citation>
    <scope>NUCLEOTIDE SEQUENCE [LARGE SCALE GENOMIC DNA]</scope>
    <source>
        <strain evidence="1 2">SYSU G05006</strain>
    </source>
</reference>
<sequence length="140" mass="15856">MNGIREFDEAVRVAAEWFEAFVARLGWHDRERAYRALRAAAHALRDCLPVDEVAALGTQLPTLLRGEYYEGWRPTGRAFRIRTREAFLERIREGVHRDPAVDAEQVARALLALLAARLPPAEIEDAKAVTPAELRGLWPD</sequence>
<dbReference type="InterPro" id="IPR038282">
    <property type="entry name" value="DUF2267_sf"/>
</dbReference>
<dbReference type="Pfam" id="PF10025">
    <property type="entry name" value="DUF2267"/>
    <property type="match status" value="1"/>
</dbReference>
<evidence type="ECO:0000313" key="1">
    <source>
        <dbReference type="EMBL" id="MBW8269287.1"/>
    </source>
</evidence>